<sequence length="53" mass="6319">MIRANYGGKQVEIWFTPSFNIRTEDKRLEMLFRTAEIEAFDPWQKVIQKVEGT</sequence>
<dbReference type="Proteomes" id="UP001238450">
    <property type="component" value="Unassembled WGS sequence"/>
</dbReference>
<evidence type="ECO:0000313" key="2">
    <source>
        <dbReference type="Proteomes" id="UP001238450"/>
    </source>
</evidence>
<protein>
    <submittedName>
        <fullName evidence="1">Uncharacterized protein</fullName>
    </submittedName>
</protein>
<comment type="caution">
    <text evidence="1">The sequence shown here is derived from an EMBL/GenBank/DDBJ whole genome shotgun (WGS) entry which is preliminary data.</text>
</comment>
<gene>
    <name evidence="1" type="ORF">J2Z48_002812</name>
</gene>
<accession>A0AAJ1TLZ2</accession>
<name>A0AAJ1TLZ2_9BACL</name>
<dbReference type="EMBL" id="JAUSUV010000014">
    <property type="protein sequence ID" value="MDQ0418609.1"/>
    <property type="molecule type" value="Genomic_DNA"/>
</dbReference>
<evidence type="ECO:0000313" key="1">
    <source>
        <dbReference type="EMBL" id="MDQ0418609.1"/>
    </source>
</evidence>
<dbReference type="RefSeq" id="WP_307254456.1">
    <property type="nucleotide sequence ID" value="NZ_JAUSUV010000014.1"/>
</dbReference>
<proteinExistence type="predicted"/>
<keyword evidence="2" id="KW-1185">Reference proteome</keyword>
<reference evidence="1 2" key="1">
    <citation type="submission" date="2023-07" db="EMBL/GenBank/DDBJ databases">
        <title>Genomic Encyclopedia of Type Strains, Phase IV (KMG-IV): sequencing the most valuable type-strain genomes for metagenomic binning, comparative biology and taxonomic classification.</title>
        <authorList>
            <person name="Goeker M."/>
        </authorList>
    </citation>
    <scope>NUCLEOTIDE SEQUENCE [LARGE SCALE GENOMIC DNA]</scope>
    <source>
        <strain evidence="1 2">DSM 46876</strain>
    </source>
</reference>
<dbReference type="AlphaFoldDB" id="A0AAJ1TLZ2"/>
<organism evidence="1 2">
    <name type="scientific">Croceifilum oryzae</name>
    <dbReference type="NCBI Taxonomy" id="1553429"/>
    <lineage>
        <taxon>Bacteria</taxon>
        <taxon>Bacillati</taxon>
        <taxon>Bacillota</taxon>
        <taxon>Bacilli</taxon>
        <taxon>Bacillales</taxon>
        <taxon>Thermoactinomycetaceae</taxon>
        <taxon>Croceifilum</taxon>
    </lineage>
</organism>